<keyword evidence="2" id="KW-1185">Reference proteome</keyword>
<dbReference type="OrthoDB" id="1851987at2759"/>
<protein>
    <submittedName>
        <fullName evidence="1">Uncharacterized protein</fullName>
    </submittedName>
</protein>
<reference evidence="1 2" key="1">
    <citation type="submission" date="2020-10" db="EMBL/GenBank/DDBJ databases">
        <title>The Coptis chinensis genome and diversification of protoberbering-type alkaloids.</title>
        <authorList>
            <person name="Wang B."/>
            <person name="Shu S."/>
            <person name="Song C."/>
            <person name="Liu Y."/>
        </authorList>
    </citation>
    <scope>NUCLEOTIDE SEQUENCE [LARGE SCALE GENOMIC DNA]</scope>
    <source>
        <strain evidence="1">HL-2020</strain>
        <tissue evidence="1">Leaf</tissue>
    </source>
</reference>
<organism evidence="1 2">
    <name type="scientific">Coptis chinensis</name>
    <dbReference type="NCBI Taxonomy" id="261450"/>
    <lineage>
        <taxon>Eukaryota</taxon>
        <taxon>Viridiplantae</taxon>
        <taxon>Streptophyta</taxon>
        <taxon>Embryophyta</taxon>
        <taxon>Tracheophyta</taxon>
        <taxon>Spermatophyta</taxon>
        <taxon>Magnoliopsida</taxon>
        <taxon>Ranunculales</taxon>
        <taxon>Ranunculaceae</taxon>
        <taxon>Coptidoideae</taxon>
        <taxon>Coptis</taxon>
    </lineage>
</organism>
<dbReference type="AlphaFoldDB" id="A0A835LNH0"/>
<evidence type="ECO:0000313" key="1">
    <source>
        <dbReference type="EMBL" id="KAF9597879.1"/>
    </source>
</evidence>
<dbReference type="Proteomes" id="UP000631114">
    <property type="component" value="Unassembled WGS sequence"/>
</dbReference>
<evidence type="ECO:0000313" key="2">
    <source>
        <dbReference type="Proteomes" id="UP000631114"/>
    </source>
</evidence>
<sequence>MQRHQLWWKRLNVKGQAGRGLDPVSTLSLVTINALRLRQPFVEHVRALHASVPNHVKSSDLEGAFGGTCRYRFPSHRCVCFFRNC</sequence>
<name>A0A835LNH0_9MAGN</name>
<proteinExistence type="predicted"/>
<comment type="caution">
    <text evidence="1">The sequence shown here is derived from an EMBL/GenBank/DDBJ whole genome shotgun (WGS) entry which is preliminary data.</text>
</comment>
<gene>
    <name evidence="1" type="ORF">IFM89_021964</name>
</gene>
<dbReference type="EMBL" id="JADFTS010000007">
    <property type="protein sequence ID" value="KAF9597879.1"/>
    <property type="molecule type" value="Genomic_DNA"/>
</dbReference>
<accession>A0A835LNH0</accession>